<reference evidence="3" key="1">
    <citation type="submission" date="2023-10" db="EMBL/GenBank/DDBJ databases">
        <authorList>
            <person name="Chen Y."/>
            <person name="Shah S."/>
            <person name="Dougan E. K."/>
            <person name="Thang M."/>
            <person name="Chan C."/>
        </authorList>
    </citation>
    <scope>NUCLEOTIDE SEQUENCE [LARGE SCALE GENOMIC DNA]</scope>
</reference>
<dbReference type="InterPro" id="IPR036397">
    <property type="entry name" value="RNaseH_sf"/>
</dbReference>
<proteinExistence type="predicted"/>
<evidence type="ECO:0000256" key="1">
    <source>
        <dbReference type="SAM" id="MobiDB-lite"/>
    </source>
</evidence>
<name>A0ABN9RRT3_9DINO</name>
<comment type="caution">
    <text evidence="3">The sequence shown here is derived from an EMBL/GenBank/DDBJ whole genome shotgun (WGS) entry which is preliminary data.</text>
</comment>
<feature type="compositionally biased region" description="Polar residues" evidence="1">
    <location>
        <begin position="409"/>
        <end position="425"/>
    </location>
</feature>
<dbReference type="PROSITE" id="PS50994">
    <property type="entry name" value="INTEGRASE"/>
    <property type="match status" value="1"/>
</dbReference>
<dbReference type="SUPFAM" id="SSF53098">
    <property type="entry name" value="Ribonuclease H-like"/>
    <property type="match status" value="1"/>
</dbReference>
<dbReference type="Gene3D" id="3.30.420.10">
    <property type="entry name" value="Ribonuclease H-like superfamily/Ribonuclease H"/>
    <property type="match status" value="1"/>
</dbReference>
<dbReference type="InterPro" id="IPR012337">
    <property type="entry name" value="RNaseH-like_sf"/>
</dbReference>
<gene>
    <name evidence="3" type="ORF">PCOR1329_LOCUS23097</name>
</gene>
<feature type="domain" description="Integrase catalytic" evidence="2">
    <location>
        <begin position="1176"/>
        <end position="1345"/>
    </location>
</feature>
<evidence type="ECO:0000313" key="3">
    <source>
        <dbReference type="EMBL" id="CAK0821966.1"/>
    </source>
</evidence>
<dbReference type="EMBL" id="CAUYUJ010007780">
    <property type="protein sequence ID" value="CAK0821966.1"/>
    <property type="molecule type" value="Genomic_DNA"/>
</dbReference>
<evidence type="ECO:0000259" key="2">
    <source>
        <dbReference type="PROSITE" id="PS50994"/>
    </source>
</evidence>
<protein>
    <recommendedName>
        <fullName evidence="2">Integrase catalytic domain-containing protein</fullName>
    </recommendedName>
</protein>
<accession>A0ABN9RRT3</accession>
<feature type="region of interest" description="Disordered" evidence="1">
    <location>
        <begin position="363"/>
        <end position="435"/>
    </location>
</feature>
<keyword evidence="4" id="KW-1185">Reference proteome</keyword>
<sequence>MLKAPPSRSTFLGLALPQRDSVYNYNGFNTYEVNGTHRFLVTREEFTRFVPPGWKPFDDAYPFKAYMQRLHLWWRLTPLDECEAGPSMAARLLDRAFTVAMNLEITRDGVKHTGDAALSLPRQSEERDANGNITQQADISGAGHLMQKLTEAFEIHDQDKQVEYLDKFLDTRRGNQTLQEFLLSFRERYTEANDKADLTISNVGLTHMLFKWCGLPVRRIADIKLHINGDLEQFQTVYSMLTRIAKQEMASGSGHAHHYMDDDQVSDHVVDYYQDYDDEGVELIDWTHDEESGLHYREYWTETGEATYGAYDDNGIWYEANDIEAWLDEQELDQAYQMNGFRRRFRFGGFRRKGRWYKSNHYEEPTDQSMWGDRKGGKKYGKHNTQDSNKGDDPRINLAAYDDLPLRQSAPSVSSHSTGSWDLPTSPSPYAPESPVDASVYHDCPEYKLDQDDDADDYEYSGTSYGERAVDRDVMDGVCDDEEAEEHYGYPYSRLRKGQKLEVKSSSAKLSGIDGVPNPSLGLGKLPLNLDALPNSSFTMDMLGGSGSRCPLLMPLETMINNTMGLLTGILPNRDGVLIINTLDGLGNKVRPTCYMRALYTDSGHYLFPIDDPQAGTGRERDRLKQAVKAYMAKVLDEDTPKSTTTVLDTVLMTNTDRDDKQIEAHQSLDTGIYVPDSHRGMHSGKETLALSNALDAGSYVPDSQQGGMPSGKKETIALSRTEATELDATKNEEAQTSESRMRVRSEVYNAISTSTDTIYLDSKDYYRRWRTFKASRWTGVNMWPKKMDTNKAKQLDIGYRAMPEEFYFESQLPVVTPENLESWMEHMSIYHVDVQERMSGSSRFSRRASLQGLMVGFPVDYRYGWDMSDKHHQRLLSTFRGKCHIGTTLWAPTCQPWSIASRHKDPAALESERRSQAPVIIFMLNDIKQTADTEQQHIVENPHNSDFWSKSDYTGVVDMNIMRSYAADQCSFGATNELGKPIRKRTRLDSTFSLRASTRHCRCKIPHGHLTGAVDGIKRTAKAAVYPKNFCDAIVKDIIRIVRHQIHWGCERCRLGNKTDADHTRKPGNCRRRITSKQRVEEPEIAMKKWYDVKPNFDLSKMVSRLKEATDKKEILRLLLGFHIRFWHAPVPDMVIFLKSAECWNKTLAAVITMVCLACSVCRDLARPLTKPRAGITVPLRFNHRVQLDLFFMWDKVWLLVIDELSRYKVADIVADRTPKELLTTLMRSWIRYFGPMQIMVLDQEGGLVSELSSRTCDKLNIKRRYAGTDDHTMTGLVERWIQLVRLCAMKLKRTCTTQGFEVSDTDLVQEAAMVSNSMVSYGGQTATQVVLGFTPNDYYDLEATTLDSVQSADVSCPDPFEAAVRLRLLAKAEMARAIVEDRVARANRTRVQQHGPEQELKVGESVDIYRVPDRKDQPGWRGPAELVKISEGTAIVVWNGVPYILPVRYLRRHLVGFLTYQATNISELKTGDQQMLNTLGRLMDIVDGSIYGQVTRLGRTITQDGQVKCSPDAKTLVNLQPWKLSMMTYRTIFHLKSLDGILYGTSLRRVPPLHAVRFGLLVLWERKYRTNYMTYEIDPSMGVTVGSLVSFKWENASFMMYYSIPSQSDPFLDEHHLPDMNDLSRIEPVPESAIDVNRDVHDMISLLPDLDDWMDQDAIADTQPAEKSQLDQAHEHDLAKELSDLIQADIDDENSMLVPRMETATELDLTGEMENILDQTAADGQDTGAVPLMDGERDLFARHNTMNSVINWQSGEAEMVNQLKESYIDDSLSHILESHSEAQSYLSSIQMSDLPWNSKEALWTIRGPWRQDTCFLFCMRTGEVQSHVGVKESDNLSEEDVLTHWQLVEEADSKELQAFVDHKVFACKARRTMGSSNTIDATWVRKLLEGKFGAVKRQQLPFTHNGAQYMRLKDGTILLQQVDHLSKIPFCQVPDGADDKMVTGVFAHGFRNILTSMLFLCQCNLHIMTEVTQLQGFSNEPRIMHLKRANALLKRAQGDTTLVGLHYPMLNPPFCLRAVGDANHTTKSSVYPQEGQLVLLMEDKELKVDEAHLLLDASALTGRCHVLMAISSKAKKVAHSTSMGETNCGLAVVSGAQMVAMRLSEMHLALSCTTKQMISVLIEMNNTGQYVVAIDHLTDCKDMFELVTGLKGVPQASAGLATPAGGPARAATAAAVAAAAAAAAGL</sequence>
<evidence type="ECO:0000313" key="4">
    <source>
        <dbReference type="Proteomes" id="UP001189429"/>
    </source>
</evidence>
<dbReference type="Proteomes" id="UP001189429">
    <property type="component" value="Unassembled WGS sequence"/>
</dbReference>
<dbReference type="InterPro" id="IPR001584">
    <property type="entry name" value="Integrase_cat-core"/>
</dbReference>
<organism evidence="3 4">
    <name type="scientific">Prorocentrum cordatum</name>
    <dbReference type="NCBI Taxonomy" id="2364126"/>
    <lineage>
        <taxon>Eukaryota</taxon>
        <taxon>Sar</taxon>
        <taxon>Alveolata</taxon>
        <taxon>Dinophyceae</taxon>
        <taxon>Prorocentrales</taxon>
        <taxon>Prorocentraceae</taxon>
        <taxon>Prorocentrum</taxon>
    </lineage>
</organism>